<organism evidence="1 2">
    <name type="scientific">Talaromyces stipitatus (strain ATCC 10500 / CBS 375.48 / QM 6759 / NRRL 1006)</name>
    <name type="common">Penicillium stipitatum</name>
    <dbReference type="NCBI Taxonomy" id="441959"/>
    <lineage>
        <taxon>Eukaryota</taxon>
        <taxon>Fungi</taxon>
        <taxon>Dikarya</taxon>
        <taxon>Ascomycota</taxon>
        <taxon>Pezizomycotina</taxon>
        <taxon>Eurotiomycetes</taxon>
        <taxon>Eurotiomycetidae</taxon>
        <taxon>Eurotiales</taxon>
        <taxon>Trichocomaceae</taxon>
        <taxon>Talaromyces</taxon>
        <taxon>Talaromyces sect. Talaromyces</taxon>
    </lineage>
</organism>
<gene>
    <name evidence="1" type="ORF">TSTA_016760</name>
</gene>
<protein>
    <submittedName>
        <fullName evidence="1">Uncharacterized protein</fullName>
    </submittedName>
</protein>
<sequence>MSFMFRFSNRTTDQRTFAAKMFNETDKEDEIKKIKDQKTSRQVLRVHLVNKAPVDIEANLAAITALVENENADWGSLWWDCKKRDLLKYRYLQ</sequence>
<dbReference type="InParanoid" id="B8MEH4"/>
<dbReference type="EMBL" id="EQ962656">
    <property type="protein sequence ID" value="EED16601.1"/>
    <property type="molecule type" value="Genomic_DNA"/>
</dbReference>
<dbReference type="Proteomes" id="UP000001745">
    <property type="component" value="Unassembled WGS sequence"/>
</dbReference>
<evidence type="ECO:0000313" key="2">
    <source>
        <dbReference type="Proteomes" id="UP000001745"/>
    </source>
</evidence>
<dbReference type="AlphaFoldDB" id="B8MEH4"/>
<name>B8MEH4_TALSN</name>
<keyword evidence="2" id="KW-1185">Reference proteome</keyword>
<proteinExistence type="predicted"/>
<dbReference type="HOGENOM" id="CLU_2401161_0_0_1"/>
<reference evidence="2" key="1">
    <citation type="journal article" date="2015" name="Genome Announc.">
        <title>Genome sequence of the AIDS-associated pathogen Penicillium marneffei (ATCC18224) and its near taxonomic relative Talaromyces stipitatus (ATCC10500).</title>
        <authorList>
            <person name="Nierman W.C."/>
            <person name="Fedorova-Abrams N.D."/>
            <person name="Andrianopoulos A."/>
        </authorList>
    </citation>
    <scope>NUCLEOTIDE SEQUENCE [LARGE SCALE GENOMIC DNA]</scope>
    <source>
        <strain evidence="2">ATCC 10500 / CBS 375.48 / QM 6759 / NRRL 1006</strain>
    </source>
</reference>
<evidence type="ECO:0000313" key="1">
    <source>
        <dbReference type="EMBL" id="EED16601.1"/>
    </source>
</evidence>
<accession>B8MEH4</accession>
<dbReference type="VEuPathDB" id="FungiDB:TSTA_016760"/>
<dbReference type="RefSeq" id="XP_002483835.1">
    <property type="nucleotide sequence ID" value="XM_002483790.1"/>
</dbReference>
<dbReference type="GeneID" id="8103649"/>